<organism evidence="1 2">
    <name type="scientific">Dreissena polymorpha</name>
    <name type="common">Zebra mussel</name>
    <name type="synonym">Mytilus polymorpha</name>
    <dbReference type="NCBI Taxonomy" id="45954"/>
    <lineage>
        <taxon>Eukaryota</taxon>
        <taxon>Metazoa</taxon>
        <taxon>Spiralia</taxon>
        <taxon>Lophotrochozoa</taxon>
        <taxon>Mollusca</taxon>
        <taxon>Bivalvia</taxon>
        <taxon>Autobranchia</taxon>
        <taxon>Heteroconchia</taxon>
        <taxon>Euheterodonta</taxon>
        <taxon>Imparidentia</taxon>
        <taxon>Neoheterodontei</taxon>
        <taxon>Myida</taxon>
        <taxon>Dreissenoidea</taxon>
        <taxon>Dreissenidae</taxon>
        <taxon>Dreissena</taxon>
    </lineage>
</organism>
<comment type="caution">
    <text evidence="1">The sequence shown here is derived from an EMBL/GenBank/DDBJ whole genome shotgun (WGS) entry which is preliminary data.</text>
</comment>
<gene>
    <name evidence="1" type="ORF">DPMN_174678</name>
</gene>
<sequence>MVQQQLEMVFDIDVIDTQFEKLAESVLGQCVPQVMLKLKRILLNQSLANTCME</sequence>
<dbReference type="EMBL" id="JAIWYP010000009">
    <property type="protein sequence ID" value="KAH3773319.1"/>
    <property type="molecule type" value="Genomic_DNA"/>
</dbReference>
<evidence type="ECO:0000313" key="2">
    <source>
        <dbReference type="Proteomes" id="UP000828390"/>
    </source>
</evidence>
<accession>A0A9D4E3S9</accession>
<evidence type="ECO:0000313" key="1">
    <source>
        <dbReference type="EMBL" id="KAH3773319.1"/>
    </source>
</evidence>
<reference evidence="1" key="2">
    <citation type="submission" date="2020-11" db="EMBL/GenBank/DDBJ databases">
        <authorList>
            <person name="McCartney M.A."/>
            <person name="Auch B."/>
            <person name="Kono T."/>
            <person name="Mallez S."/>
            <person name="Becker A."/>
            <person name="Gohl D.M."/>
            <person name="Silverstein K.A.T."/>
            <person name="Koren S."/>
            <person name="Bechman K.B."/>
            <person name="Herman A."/>
            <person name="Abrahante J.E."/>
            <person name="Garbe J."/>
        </authorList>
    </citation>
    <scope>NUCLEOTIDE SEQUENCE</scope>
    <source>
        <strain evidence="1">Duluth1</strain>
        <tissue evidence="1">Whole animal</tissue>
    </source>
</reference>
<dbReference type="AlphaFoldDB" id="A0A9D4E3S9"/>
<name>A0A9D4E3S9_DREPO</name>
<keyword evidence="2" id="KW-1185">Reference proteome</keyword>
<protein>
    <submittedName>
        <fullName evidence="1">Uncharacterized protein</fullName>
    </submittedName>
</protein>
<dbReference type="Proteomes" id="UP000828390">
    <property type="component" value="Unassembled WGS sequence"/>
</dbReference>
<proteinExistence type="predicted"/>
<reference evidence="1" key="1">
    <citation type="journal article" date="2019" name="bioRxiv">
        <title>The Genome of the Zebra Mussel, Dreissena polymorpha: A Resource for Invasive Species Research.</title>
        <authorList>
            <person name="McCartney M.A."/>
            <person name="Auch B."/>
            <person name="Kono T."/>
            <person name="Mallez S."/>
            <person name="Zhang Y."/>
            <person name="Obille A."/>
            <person name="Becker A."/>
            <person name="Abrahante J.E."/>
            <person name="Garbe J."/>
            <person name="Badalamenti J.P."/>
            <person name="Herman A."/>
            <person name="Mangelson H."/>
            <person name="Liachko I."/>
            <person name="Sullivan S."/>
            <person name="Sone E.D."/>
            <person name="Koren S."/>
            <person name="Silverstein K.A.T."/>
            <person name="Beckman K.B."/>
            <person name="Gohl D.M."/>
        </authorList>
    </citation>
    <scope>NUCLEOTIDE SEQUENCE</scope>
    <source>
        <strain evidence="1">Duluth1</strain>
        <tissue evidence="1">Whole animal</tissue>
    </source>
</reference>